<feature type="chain" id="PRO_5011578935" evidence="1">
    <location>
        <begin position="20"/>
        <end position="249"/>
    </location>
</feature>
<dbReference type="Pfam" id="PF06283">
    <property type="entry name" value="ThuA"/>
    <property type="match status" value="1"/>
</dbReference>
<sequence length="249" mass="28291">MRWFLMLVMALWFAVSAQAKPHRVLIYTHNGKGYVHENIHASVEAMTAIAKQHGFEADVSDDPAVFTAKNLTRYAALIFSNTNNQAFTTPEQREAFQHYIEAGGGLMGIHSAAGSERDWPYFAHVLGGKFVEHPMQQTLTVSLAEPESEITAGLPQTFEWDDECYFYSDRSPDAHALLVVDRSRLSGLDKMKLVHPDEYPKMLPVAWYQSVDGGREFYVGLGHRPDSYRDPKLVQLLDRGFEWVVAWKR</sequence>
<dbReference type="PANTHER" id="PTHR40469">
    <property type="entry name" value="SECRETED GLYCOSYL HYDROLASE"/>
    <property type="match status" value="1"/>
</dbReference>
<name>A0A1I6MZI8_9BACT</name>
<keyword evidence="4" id="KW-1185">Reference proteome</keyword>
<organism evidence="3 4">
    <name type="scientific">Granulicella pectinivorans</name>
    <dbReference type="NCBI Taxonomy" id="474950"/>
    <lineage>
        <taxon>Bacteria</taxon>
        <taxon>Pseudomonadati</taxon>
        <taxon>Acidobacteriota</taxon>
        <taxon>Terriglobia</taxon>
        <taxon>Terriglobales</taxon>
        <taxon>Acidobacteriaceae</taxon>
        <taxon>Granulicella</taxon>
    </lineage>
</organism>
<evidence type="ECO:0000259" key="2">
    <source>
        <dbReference type="Pfam" id="PF06283"/>
    </source>
</evidence>
<gene>
    <name evidence="3" type="ORF">SAMN05421771_4006</name>
</gene>
<dbReference type="EMBL" id="FOZL01000002">
    <property type="protein sequence ID" value="SFS21021.1"/>
    <property type="molecule type" value="Genomic_DNA"/>
</dbReference>
<evidence type="ECO:0000313" key="3">
    <source>
        <dbReference type="EMBL" id="SFS21021.1"/>
    </source>
</evidence>
<accession>A0A1I6MZI8</accession>
<dbReference type="STRING" id="474950.SAMN05421771_4006"/>
<dbReference type="Proteomes" id="UP000199024">
    <property type="component" value="Unassembled WGS sequence"/>
</dbReference>
<dbReference type="InterPro" id="IPR029010">
    <property type="entry name" value="ThuA-like"/>
</dbReference>
<dbReference type="InterPro" id="IPR029062">
    <property type="entry name" value="Class_I_gatase-like"/>
</dbReference>
<dbReference type="RefSeq" id="WP_089843125.1">
    <property type="nucleotide sequence ID" value="NZ_FOZL01000002.1"/>
</dbReference>
<evidence type="ECO:0000313" key="4">
    <source>
        <dbReference type="Proteomes" id="UP000199024"/>
    </source>
</evidence>
<feature type="signal peptide" evidence="1">
    <location>
        <begin position="1"/>
        <end position="19"/>
    </location>
</feature>
<proteinExistence type="predicted"/>
<evidence type="ECO:0000256" key="1">
    <source>
        <dbReference type="SAM" id="SignalP"/>
    </source>
</evidence>
<feature type="domain" description="ThuA-like" evidence="2">
    <location>
        <begin position="23"/>
        <end position="244"/>
    </location>
</feature>
<dbReference type="Gene3D" id="3.40.50.880">
    <property type="match status" value="1"/>
</dbReference>
<dbReference type="AlphaFoldDB" id="A0A1I6MZI8"/>
<keyword evidence="1" id="KW-0732">Signal</keyword>
<dbReference type="OrthoDB" id="9785923at2"/>
<dbReference type="SUPFAM" id="SSF52317">
    <property type="entry name" value="Class I glutamine amidotransferase-like"/>
    <property type="match status" value="1"/>
</dbReference>
<dbReference type="PANTHER" id="PTHR40469:SF2">
    <property type="entry name" value="GALACTOSE-BINDING DOMAIN-LIKE SUPERFAMILY PROTEIN"/>
    <property type="match status" value="1"/>
</dbReference>
<reference evidence="3 4" key="1">
    <citation type="submission" date="2016-10" db="EMBL/GenBank/DDBJ databases">
        <authorList>
            <person name="de Groot N.N."/>
        </authorList>
    </citation>
    <scope>NUCLEOTIDE SEQUENCE [LARGE SCALE GENOMIC DNA]</scope>
    <source>
        <strain evidence="3 4">DSM 21001</strain>
    </source>
</reference>
<protein>
    <submittedName>
        <fullName evidence="3">Trehalose utilisation</fullName>
    </submittedName>
</protein>